<comment type="caution">
    <text evidence="2">The sequence shown here is derived from an EMBL/GenBank/DDBJ whole genome shotgun (WGS) entry which is preliminary data.</text>
</comment>
<evidence type="ECO:0008006" key="4">
    <source>
        <dbReference type="Google" id="ProtNLM"/>
    </source>
</evidence>
<name>A0A366HSZ1_9BACT</name>
<evidence type="ECO:0000256" key="1">
    <source>
        <dbReference type="SAM" id="SignalP"/>
    </source>
</evidence>
<accession>A0A366HSZ1</accession>
<sequence>MKSCPLLLWTGLTLVALLPTVSLSQQPAVRPRASLTLTLLMYKMDKQTADQVLGGQQSGSDVSESHGKMRALVSSKKATLTSMTSVSTRSGNRASGRSAQVTLSVDPVIGPDGVRVSMAGTVTAGTQKLTLPLTILSMGDTAMVGRLDDPATGVSEVAFLRLQSQ</sequence>
<keyword evidence="1" id="KW-0732">Signal</keyword>
<evidence type="ECO:0000313" key="2">
    <source>
        <dbReference type="EMBL" id="RBP47382.1"/>
    </source>
</evidence>
<reference evidence="2 3" key="1">
    <citation type="submission" date="2018-06" db="EMBL/GenBank/DDBJ databases">
        <title>Genomic Encyclopedia of Type Strains, Phase IV (KMG-IV): sequencing the most valuable type-strain genomes for metagenomic binning, comparative biology and taxonomic classification.</title>
        <authorList>
            <person name="Goeker M."/>
        </authorList>
    </citation>
    <scope>NUCLEOTIDE SEQUENCE [LARGE SCALE GENOMIC DNA]</scope>
    <source>
        <strain evidence="2 3">DSM 25532</strain>
    </source>
</reference>
<feature type="signal peptide" evidence="1">
    <location>
        <begin position="1"/>
        <end position="24"/>
    </location>
</feature>
<dbReference type="RefSeq" id="WP_113956322.1">
    <property type="nucleotide sequence ID" value="NZ_QNRR01000001.1"/>
</dbReference>
<gene>
    <name evidence="2" type="ORF">DES53_101179</name>
</gene>
<keyword evidence="3" id="KW-1185">Reference proteome</keyword>
<organism evidence="2 3">
    <name type="scientific">Roseimicrobium gellanilyticum</name>
    <dbReference type="NCBI Taxonomy" id="748857"/>
    <lineage>
        <taxon>Bacteria</taxon>
        <taxon>Pseudomonadati</taxon>
        <taxon>Verrucomicrobiota</taxon>
        <taxon>Verrucomicrobiia</taxon>
        <taxon>Verrucomicrobiales</taxon>
        <taxon>Verrucomicrobiaceae</taxon>
        <taxon>Roseimicrobium</taxon>
    </lineage>
</organism>
<protein>
    <recommendedName>
        <fullName evidence="4">DUF5666 domain-containing protein</fullName>
    </recommendedName>
</protein>
<dbReference type="Proteomes" id="UP000253426">
    <property type="component" value="Unassembled WGS sequence"/>
</dbReference>
<evidence type="ECO:0000313" key="3">
    <source>
        <dbReference type="Proteomes" id="UP000253426"/>
    </source>
</evidence>
<proteinExistence type="predicted"/>
<feature type="chain" id="PRO_5016652618" description="DUF5666 domain-containing protein" evidence="1">
    <location>
        <begin position="25"/>
        <end position="165"/>
    </location>
</feature>
<dbReference type="EMBL" id="QNRR01000001">
    <property type="protein sequence ID" value="RBP47382.1"/>
    <property type="molecule type" value="Genomic_DNA"/>
</dbReference>
<dbReference type="AlphaFoldDB" id="A0A366HSZ1"/>